<dbReference type="InterPro" id="IPR001851">
    <property type="entry name" value="ABC_transp_permease"/>
</dbReference>
<sequence>MSAQIINAVLLGGYYAVLATGLAFMYSVMNIINLAHGALIVLSAYGLWILGSDLSVPLPLGIAIMGGVMFVLGVVLHRMVLARASGGGELLPILATFGIAIILDNVMFQVFGADSLSLAPLVGDLSWASYELPGNTYIGKLSVYVLVAAVVIIAVLEWMLRHTPLGHRIQAVSQDRATAALLGVDTGRTAAIATGVALATGVVAAAALGLRSAWGPYGGSAQLLFAFEAVVIGGAGSLWRVLIGAMVLAFAQSIAAMIHPQGFLIGGHVAFLVAVFLRLRGGSFSLKSLFGKGVKV</sequence>
<dbReference type="PANTHER" id="PTHR11795:SF445">
    <property type="entry name" value="AMINO ACID ABC TRANSPORTER PERMEASE PROTEIN"/>
    <property type="match status" value="1"/>
</dbReference>
<feature type="transmembrane region" description="Helical" evidence="9">
    <location>
        <begin position="90"/>
        <end position="111"/>
    </location>
</feature>
<evidence type="ECO:0000256" key="9">
    <source>
        <dbReference type="SAM" id="Phobius"/>
    </source>
</evidence>
<evidence type="ECO:0000256" key="2">
    <source>
        <dbReference type="ARBA" id="ARBA00022448"/>
    </source>
</evidence>
<dbReference type="GO" id="GO:0022857">
    <property type="term" value="F:transmembrane transporter activity"/>
    <property type="evidence" value="ECO:0007669"/>
    <property type="project" value="InterPro"/>
</dbReference>
<keyword evidence="3" id="KW-1003">Cell membrane</keyword>
<dbReference type="InterPro" id="IPR052157">
    <property type="entry name" value="BCAA_transport_permease"/>
</dbReference>
<dbReference type="GO" id="GO:0005886">
    <property type="term" value="C:plasma membrane"/>
    <property type="evidence" value="ECO:0007669"/>
    <property type="project" value="UniProtKB-SubCell"/>
</dbReference>
<keyword evidence="4 9" id="KW-0812">Transmembrane</keyword>
<feature type="transmembrane region" description="Helical" evidence="9">
    <location>
        <begin position="262"/>
        <end position="279"/>
    </location>
</feature>
<feature type="transmembrane region" description="Helical" evidence="9">
    <location>
        <begin position="31"/>
        <end position="50"/>
    </location>
</feature>
<evidence type="ECO:0000256" key="7">
    <source>
        <dbReference type="ARBA" id="ARBA00023136"/>
    </source>
</evidence>
<evidence type="ECO:0000256" key="3">
    <source>
        <dbReference type="ARBA" id="ARBA00022475"/>
    </source>
</evidence>
<dbReference type="EMBL" id="FXYE01000002">
    <property type="protein sequence ID" value="SMX45912.1"/>
    <property type="molecule type" value="Genomic_DNA"/>
</dbReference>
<dbReference type="Pfam" id="PF02653">
    <property type="entry name" value="BPD_transp_2"/>
    <property type="match status" value="1"/>
</dbReference>
<gene>
    <name evidence="10" type="primary">livH_6</name>
    <name evidence="10" type="ORF">COL8621_02922</name>
</gene>
<keyword evidence="2" id="KW-0813">Transport</keyword>
<evidence type="ECO:0000256" key="8">
    <source>
        <dbReference type="ARBA" id="ARBA00037998"/>
    </source>
</evidence>
<name>A0A238KUR0_9RHOB</name>
<reference evidence="11" key="1">
    <citation type="submission" date="2017-05" db="EMBL/GenBank/DDBJ databases">
        <authorList>
            <person name="Rodrigo-Torres L."/>
            <person name="Arahal R. D."/>
            <person name="Lucena T."/>
        </authorList>
    </citation>
    <scope>NUCLEOTIDE SEQUENCE [LARGE SCALE GENOMIC DNA]</scope>
    <source>
        <strain evidence="11">CECT 8621</strain>
    </source>
</reference>
<dbReference type="OrthoDB" id="9807115at2"/>
<feature type="transmembrane region" description="Helical" evidence="9">
    <location>
        <begin position="222"/>
        <end position="250"/>
    </location>
</feature>
<dbReference type="Proteomes" id="UP000202922">
    <property type="component" value="Unassembled WGS sequence"/>
</dbReference>
<dbReference type="PANTHER" id="PTHR11795">
    <property type="entry name" value="BRANCHED-CHAIN AMINO ACID TRANSPORT SYSTEM PERMEASE PROTEIN LIVH"/>
    <property type="match status" value="1"/>
</dbReference>
<protein>
    <submittedName>
        <fullName evidence="10">High-affinity branched-chain amino acid transport system permease protein LivH</fullName>
    </submittedName>
</protein>
<feature type="transmembrane region" description="Helical" evidence="9">
    <location>
        <begin position="6"/>
        <end position="24"/>
    </location>
</feature>
<comment type="subcellular location">
    <subcellularLocation>
        <location evidence="1">Cell membrane</location>
        <topology evidence="1">Multi-pass membrane protein</topology>
    </subcellularLocation>
</comment>
<keyword evidence="5" id="KW-0029">Amino-acid transport</keyword>
<feature type="transmembrane region" description="Helical" evidence="9">
    <location>
        <begin position="190"/>
        <end position="210"/>
    </location>
</feature>
<proteinExistence type="inferred from homology"/>
<dbReference type="AlphaFoldDB" id="A0A238KUR0"/>
<accession>A0A238KUR0</accession>
<comment type="similarity">
    <text evidence="8">Belongs to the binding-protein-dependent transport system permease family. LivHM subfamily.</text>
</comment>
<keyword evidence="6 9" id="KW-1133">Transmembrane helix</keyword>
<keyword evidence="7 9" id="KW-0472">Membrane</keyword>
<evidence type="ECO:0000256" key="5">
    <source>
        <dbReference type="ARBA" id="ARBA00022970"/>
    </source>
</evidence>
<feature type="transmembrane region" description="Helical" evidence="9">
    <location>
        <begin position="56"/>
        <end position="78"/>
    </location>
</feature>
<dbReference type="GO" id="GO:0006865">
    <property type="term" value="P:amino acid transport"/>
    <property type="evidence" value="ECO:0007669"/>
    <property type="project" value="UniProtKB-KW"/>
</dbReference>
<evidence type="ECO:0000313" key="11">
    <source>
        <dbReference type="Proteomes" id="UP000202922"/>
    </source>
</evidence>
<dbReference type="RefSeq" id="WP_093968004.1">
    <property type="nucleotide sequence ID" value="NZ_FXYE01000002.1"/>
</dbReference>
<evidence type="ECO:0000256" key="6">
    <source>
        <dbReference type="ARBA" id="ARBA00022989"/>
    </source>
</evidence>
<dbReference type="CDD" id="cd06582">
    <property type="entry name" value="TM_PBP1_LivH_like"/>
    <property type="match status" value="1"/>
</dbReference>
<organism evidence="10 11">
    <name type="scientific">Actibacterium lipolyticum</name>
    <dbReference type="NCBI Taxonomy" id="1524263"/>
    <lineage>
        <taxon>Bacteria</taxon>
        <taxon>Pseudomonadati</taxon>
        <taxon>Pseudomonadota</taxon>
        <taxon>Alphaproteobacteria</taxon>
        <taxon>Rhodobacterales</taxon>
        <taxon>Roseobacteraceae</taxon>
        <taxon>Actibacterium</taxon>
    </lineage>
</organism>
<evidence type="ECO:0000256" key="4">
    <source>
        <dbReference type="ARBA" id="ARBA00022692"/>
    </source>
</evidence>
<keyword evidence="11" id="KW-1185">Reference proteome</keyword>
<feature type="transmembrane region" description="Helical" evidence="9">
    <location>
        <begin position="141"/>
        <end position="160"/>
    </location>
</feature>
<evidence type="ECO:0000313" key="10">
    <source>
        <dbReference type="EMBL" id="SMX45912.1"/>
    </source>
</evidence>
<evidence type="ECO:0000256" key="1">
    <source>
        <dbReference type="ARBA" id="ARBA00004651"/>
    </source>
</evidence>